<evidence type="ECO:0000256" key="1">
    <source>
        <dbReference type="PROSITE-ProRule" id="PRU00285"/>
    </source>
</evidence>
<dbReference type="Pfam" id="PF00011">
    <property type="entry name" value="HSP20"/>
    <property type="match status" value="1"/>
</dbReference>
<comment type="similarity">
    <text evidence="1 2">Belongs to the small heat shock protein (HSP20) family.</text>
</comment>
<proteinExistence type="inferred from homology"/>
<keyword evidence="5" id="KW-1185">Reference proteome</keyword>
<accession>A0A4S4MPM3</accession>
<sequence>MDLYEDNTLPQSYALLELPGLCEGSLKVVIANDMLTVEGVRDSPLRARLNEIIQSRGATAGREGHSIPLFTLSDEKYRSRELNFGIFRRQVQLPPGTQARDVRHELKDGMLLVTWPCLRSPETDMPASPLATAKTVSVSA</sequence>
<gene>
    <name evidence="4" type="ORF">EUX98_g7000</name>
</gene>
<evidence type="ECO:0000259" key="3">
    <source>
        <dbReference type="PROSITE" id="PS01031"/>
    </source>
</evidence>
<dbReference type="AlphaFoldDB" id="A0A4S4MPM3"/>
<dbReference type="CDD" id="cd06464">
    <property type="entry name" value="ACD_sHsps-like"/>
    <property type="match status" value="1"/>
</dbReference>
<dbReference type="Gene3D" id="2.60.40.790">
    <property type="match status" value="1"/>
</dbReference>
<reference evidence="4 5" key="1">
    <citation type="submission" date="2019-02" db="EMBL/GenBank/DDBJ databases">
        <title>Genome sequencing of the rare red list fungi Antrodiella citrinella (Flaviporus citrinellus).</title>
        <authorList>
            <person name="Buettner E."/>
            <person name="Kellner H."/>
        </authorList>
    </citation>
    <scope>NUCLEOTIDE SEQUENCE [LARGE SCALE GENOMIC DNA]</scope>
    <source>
        <strain evidence="4 5">DSM 108506</strain>
    </source>
</reference>
<evidence type="ECO:0000313" key="4">
    <source>
        <dbReference type="EMBL" id="THH27188.1"/>
    </source>
</evidence>
<dbReference type="OrthoDB" id="1431247at2759"/>
<evidence type="ECO:0000256" key="2">
    <source>
        <dbReference type="RuleBase" id="RU003616"/>
    </source>
</evidence>
<organism evidence="4 5">
    <name type="scientific">Antrodiella citrinella</name>
    <dbReference type="NCBI Taxonomy" id="2447956"/>
    <lineage>
        <taxon>Eukaryota</taxon>
        <taxon>Fungi</taxon>
        <taxon>Dikarya</taxon>
        <taxon>Basidiomycota</taxon>
        <taxon>Agaricomycotina</taxon>
        <taxon>Agaricomycetes</taxon>
        <taxon>Polyporales</taxon>
        <taxon>Steccherinaceae</taxon>
        <taxon>Antrodiella</taxon>
    </lineage>
</organism>
<dbReference type="InterPro" id="IPR008978">
    <property type="entry name" value="HSP20-like_chaperone"/>
</dbReference>
<dbReference type="SUPFAM" id="SSF49764">
    <property type="entry name" value="HSP20-like chaperones"/>
    <property type="match status" value="1"/>
</dbReference>
<dbReference type="Proteomes" id="UP000308730">
    <property type="component" value="Unassembled WGS sequence"/>
</dbReference>
<dbReference type="InterPro" id="IPR002068">
    <property type="entry name" value="A-crystallin/Hsp20_dom"/>
</dbReference>
<evidence type="ECO:0000313" key="5">
    <source>
        <dbReference type="Proteomes" id="UP000308730"/>
    </source>
</evidence>
<protein>
    <recommendedName>
        <fullName evidence="3">SHSP domain-containing protein</fullName>
    </recommendedName>
</protein>
<feature type="domain" description="SHSP" evidence="3">
    <location>
        <begin position="1"/>
        <end position="133"/>
    </location>
</feature>
<name>A0A4S4MPM3_9APHY</name>
<dbReference type="EMBL" id="SGPM01000272">
    <property type="protein sequence ID" value="THH27188.1"/>
    <property type="molecule type" value="Genomic_DNA"/>
</dbReference>
<dbReference type="PROSITE" id="PS01031">
    <property type="entry name" value="SHSP"/>
    <property type="match status" value="1"/>
</dbReference>
<comment type="caution">
    <text evidence="4">The sequence shown here is derived from an EMBL/GenBank/DDBJ whole genome shotgun (WGS) entry which is preliminary data.</text>
</comment>